<feature type="non-terminal residue" evidence="2">
    <location>
        <position position="843"/>
    </location>
</feature>
<sequence>MFKYLSIFLFVNIIYAQNFEYDSLRSDTLNQSKANSIVVADMNNDGLQDLMMSGYDSERFGLFYDLYHGTESGIFENILESRIITYPDTIGEFVGGLGGMDLTDFNRDGYLDVYLHGSSKSKIFLNQNGSLDEFEDDIGSLRILYSSARWGDVNMDGAPDLFVMAQEESQDIIWNKLYIQNPDNTFTPDPYTVFPSLFNGNSAWGDYDNDGDPDLIVCGQTADPNSSVTRFYQNEPIGRLIEDTSQDLIGLKAGAFHFVDIDIDGDLDLICTGWSKLEQKLLTRVYINEPVGTYSPATDQIDFGVAYGTIDAVDFNLDGYKDLVITGADSVQNNAGKIISMEGRVYKNNGNQSFTLLQTIPGARVARFADVNLDSIPDLIVNGTTDFYNGDSSFTKVLLNNQSATNKRPIPPSALTSFVVSTRVVFTWGAGSDDHHAAPGLSYNLKIGTNLGGSELLSSSLPFNKTNAGHLLIREFNEIPHGTYFWSVQSVDASGQKSDWSNEKEFFIPRLVPSTQSIPGVFFSASAWGDYNSDGIIDLGITGTSFDGGKATILFENDGGLLNRDLNQDLMAYFGGHLSFVDYTNDGFLDICLSGFAVINFQGLPGTSFYRWDKTTNNYRYDQQDNVTNLLAALDREVGVAGGSNNHDWGDYDNDGDFDLVLGGQTYDVTVWPPLEVVTLKVYNNINGELFLDTLQTGLVPINPALVKWVDMNNDGYLDLVSIGGDTTGNLAVRVYLNGPDYLLENSLGHYKGNLGVKAGAFDFGDYDSDGLIDFALTGANFQNVPTTYLIKNFGYTIDAVDVNMDGVYYSKPSWGDYDNDGDLDLLVTGFSAVNESVPITVL</sequence>
<dbReference type="PANTHER" id="PTHR46580:SF4">
    <property type="entry name" value="ATP_GTP-BINDING PROTEIN"/>
    <property type="match status" value="1"/>
</dbReference>
<dbReference type="PANTHER" id="PTHR46580">
    <property type="entry name" value="SENSOR KINASE-RELATED"/>
    <property type="match status" value="1"/>
</dbReference>
<proteinExistence type="predicted"/>
<dbReference type="Gene3D" id="2.60.40.10">
    <property type="entry name" value="Immunoglobulins"/>
    <property type="match status" value="1"/>
</dbReference>
<reference evidence="2" key="1">
    <citation type="submission" date="2018-05" db="EMBL/GenBank/DDBJ databases">
        <authorList>
            <person name="Lanie J.A."/>
            <person name="Ng W.-L."/>
            <person name="Kazmierczak K.M."/>
            <person name="Andrzejewski T.M."/>
            <person name="Davidsen T.M."/>
            <person name="Wayne K.J."/>
            <person name="Tettelin H."/>
            <person name="Glass J.I."/>
            <person name="Rusch D."/>
            <person name="Podicherti R."/>
            <person name="Tsui H.-C.T."/>
            <person name="Winkler M.E."/>
        </authorList>
    </citation>
    <scope>NUCLEOTIDE SEQUENCE</scope>
</reference>
<dbReference type="InterPro" id="IPR028994">
    <property type="entry name" value="Integrin_alpha_N"/>
</dbReference>
<protein>
    <recommendedName>
        <fullName evidence="3">Fibronectin type-III domain-containing protein</fullName>
    </recommendedName>
</protein>
<evidence type="ECO:0000313" key="2">
    <source>
        <dbReference type="EMBL" id="SVA59857.1"/>
    </source>
</evidence>
<dbReference type="Gene3D" id="2.130.10.130">
    <property type="entry name" value="Integrin alpha, N-terminal"/>
    <property type="match status" value="2"/>
</dbReference>
<accession>A0A381X6N3</accession>
<dbReference type="SUPFAM" id="SSF69318">
    <property type="entry name" value="Integrin alpha N-terminal domain"/>
    <property type="match status" value="2"/>
</dbReference>
<organism evidence="2">
    <name type="scientific">marine metagenome</name>
    <dbReference type="NCBI Taxonomy" id="408172"/>
    <lineage>
        <taxon>unclassified sequences</taxon>
        <taxon>metagenomes</taxon>
        <taxon>ecological metagenomes</taxon>
    </lineage>
</organism>
<dbReference type="InterPro" id="IPR013517">
    <property type="entry name" value="FG-GAP"/>
</dbReference>
<dbReference type="EMBL" id="UINC01013949">
    <property type="protein sequence ID" value="SVA59857.1"/>
    <property type="molecule type" value="Genomic_DNA"/>
</dbReference>
<evidence type="ECO:0008006" key="3">
    <source>
        <dbReference type="Google" id="ProtNLM"/>
    </source>
</evidence>
<dbReference type="AlphaFoldDB" id="A0A381X6N3"/>
<gene>
    <name evidence="2" type="ORF">METZ01_LOCUS112711</name>
</gene>
<dbReference type="InterPro" id="IPR013783">
    <property type="entry name" value="Ig-like_fold"/>
</dbReference>
<name>A0A381X6N3_9ZZZZ</name>
<keyword evidence="1" id="KW-0732">Signal</keyword>
<evidence type="ECO:0000256" key="1">
    <source>
        <dbReference type="ARBA" id="ARBA00022729"/>
    </source>
</evidence>
<dbReference type="Pfam" id="PF13517">
    <property type="entry name" value="FG-GAP_3"/>
    <property type="match status" value="2"/>
</dbReference>